<organism evidence="2 3">
    <name type="scientific">Rickenella mellea</name>
    <dbReference type="NCBI Taxonomy" id="50990"/>
    <lineage>
        <taxon>Eukaryota</taxon>
        <taxon>Fungi</taxon>
        <taxon>Dikarya</taxon>
        <taxon>Basidiomycota</taxon>
        <taxon>Agaricomycotina</taxon>
        <taxon>Agaricomycetes</taxon>
        <taxon>Hymenochaetales</taxon>
        <taxon>Rickenellaceae</taxon>
        <taxon>Rickenella</taxon>
    </lineage>
</organism>
<dbReference type="AlphaFoldDB" id="A0A4Y7QAQ2"/>
<name>A0A4Y7QAQ2_9AGAM</name>
<evidence type="ECO:0000313" key="2">
    <source>
        <dbReference type="EMBL" id="TDL24674.1"/>
    </source>
</evidence>
<feature type="region of interest" description="Disordered" evidence="1">
    <location>
        <begin position="190"/>
        <end position="259"/>
    </location>
</feature>
<dbReference type="VEuPathDB" id="FungiDB:BD410DRAFT_838172"/>
<sequence length="300" mass="31593">MNPIYSVSPSTLGPNSAMISSAAIPRGGGDRVVDLDSGGNAQENVATSSQAVDMDLVGANLAATPNTSPPSTLSMPTLPYLPPNQLSPSTIECIAMAAVAESNTIRPSTEQSAQVEDDNPMGSDLSQAAGDGISEHSATIEPYKMYICLPPHLESRSQSLGCTETEVDELDDDVPTTASIDNALAKSTIVPPAGESQNPSQMASDVATRVSASPGVQDQSPDSPDATPTSTDDVPLLPKKRRPAKSSKGRKHTPVQFKSLRNKDEDFKVRTLSIGSGPVWQCFQIWTATQNLKTFLKLAT</sequence>
<gene>
    <name evidence="2" type="ORF">BD410DRAFT_838172</name>
</gene>
<accession>A0A4Y7QAQ2</accession>
<proteinExistence type="predicted"/>
<dbReference type="EMBL" id="ML170166">
    <property type="protein sequence ID" value="TDL24674.1"/>
    <property type="molecule type" value="Genomic_DNA"/>
</dbReference>
<protein>
    <submittedName>
        <fullName evidence="2">Uncharacterized protein</fullName>
    </submittedName>
</protein>
<feature type="compositionally biased region" description="Basic residues" evidence="1">
    <location>
        <begin position="238"/>
        <end position="253"/>
    </location>
</feature>
<keyword evidence="3" id="KW-1185">Reference proteome</keyword>
<dbReference type="Proteomes" id="UP000294933">
    <property type="component" value="Unassembled WGS sequence"/>
</dbReference>
<reference evidence="2 3" key="1">
    <citation type="submission" date="2018-06" db="EMBL/GenBank/DDBJ databases">
        <title>A transcriptomic atlas of mushroom development highlights an independent origin of complex multicellularity.</title>
        <authorList>
            <consortium name="DOE Joint Genome Institute"/>
            <person name="Krizsan K."/>
            <person name="Almasi E."/>
            <person name="Merenyi Z."/>
            <person name="Sahu N."/>
            <person name="Viragh M."/>
            <person name="Koszo T."/>
            <person name="Mondo S."/>
            <person name="Kiss B."/>
            <person name="Balint B."/>
            <person name="Kues U."/>
            <person name="Barry K."/>
            <person name="Hegedus J.C."/>
            <person name="Henrissat B."/>
            <person name="Johnson J."/>
            <person name="Lipzen A."/>
            <person name="Ohm R."/>
            <person name="Nagy I."/>
            <person name="Pangilinan J."/>
            <person name="Yan J."/>
            <person name="Xiong Y."/>
            <person name="Grigoriev I.V."/>
            <person name="Hibbett D.S."/>
            <person name="Nagy L.G."/>
        </authorList>
    </citation>
    <scope>NUCLEOTIDE SEQUENCE [LARGE SCALE GENOMIC DNA]</scope>
    <source>
        <strain evidence="2 3">SZMC22713</strain>
    </source>
</reference>
<evidence type="ECO:0000313" key="3">
    <source>
        <dbReference type="Proteomes" id="UP000294933"/>
    </source>
</evidence>
<evidence type="ECO:0000256" key="1">
    <source>
        <dbReference type="SAM" id="MobiDB-lite"/>
    </source>
</evidence>
<feature type="compositionally biased region" description="Low complexity" evidence="1">
    <location>
        <begin position="217"/>
        <end position="233"/>
    </location>
</feature>